<evidence type="ECO:0000256" key="4">
    <source>
        <dbReference type="ARBA" id="ARBA00006804"/>
    </source>
</evidence>
<dbReference type="InterPro" id="IPR005980">
    <property type="entry name" value="Nase_CF_NifB"/>
</dbReference>
<evidence type="ECO:0000256" key="2">
    <source>
        <dbReference type="ARBA" id="ARBA00003522"/>
    </source>
</evidence>
<dbReference type="GO" id="GO:0051539">
    <property type="term" value="F:4 iron, 4 sulfur cluster binding"/>
    <property type="evidence" value="ECO:0007669"/>
    <property type="project" value="UniProtKB-KW"/>
</dbReference>
<evidence type="ECO:0000256" key="11">
    <source>
        <dbReference type="ARBA" id="ARBA00023231"/>
    </source>
</evidence>
<keyword evidence="8" id="KW-0479">Metal-binding</keyword>
<evidence type="ECO:0000256" key="7">
    <source>
        <dbReference type="ARBA" id="ARBA00022691"/>
    </source>
</evidence>
<keyword evidence="6" id="KW-0004">4Fe-4S</keyword>
<keyword evidence="11" id="KW-0535">Nitrogen fixation</keyword>
<evidence type="ECO:0000256" key="10">
    <source>
        <dbReference type="ARBA" id="ARBA00023014"/>
    </source>
</evidence>
<evidence type="ECO:0000256" key="5">
    <source>
        <dbReference type="ARBA" id="ARBA00021702"/>
    </source>
</evidence>
<dbReference type="RefSeq" id="WP_048042810.1">
    <property type="nucleotide sequence ID" value="NZ_CP009511.1"/>
</dbReference>
<feature type="domain" description="Radical SAM core" evidence="15">
    <location>
        <begin position="36"/>
        <end position="278"/>
    </location>
</feature>
<dbReference type="GO" id="GO:0046872">
    <property type="term" value="F:metal ion binding"/>
    <property type="evidence" value="ECO:0007669"/>
    <property type="project" value="UniProtKB-KW"/>
</dbReference>
<evidence type="ECO:0000256" key="13">
    <source>
        <dbReference type="ARBA" id="ARBA00030926"/>
    </source>
</evidence>
<dbReference type="EMBL" id="CP009511">
    <property type="protein sequence ID" value="AKB60523.1"/>
    <property type="molecule type" value="Genomic_DNA"/>
</dbReference>
<comment type="similarity">
    <text evidence="4">Belongs to the radical SAM superfamily. NifB family.</text>
</comment>
<evidence type="ECO:0000256" key="1">
    <source>
        <dbReference type="ARBA" id="ARBA00001966"/>
    </source>
</evidence>
<dbReference type="GO" id="GO:0032324">
    <property type="term" value="P:molybdopterin cofactor biosynthetic process"/>
    <property type="evidence" value="ECO:0007669"/>
    <property type="project" value="UniProtKB-ARBA"/>
</dbReference>
<dbReference type="SFLD" id="SFLDF00281">
    <property type="entry name" value="FeMo_cofactor_biosynthesis_pro"/>
    <property type="match status" value="1"/>
</dbReference>
<comment type="cofactor">
    <cofactor evidence="1">
        <name>[4Fe-4S] cluster</name>
        <dbReference type="ChEBI" id="CHEBI:49883"/>
    </cofactor>
</comment>
<dbReference type="GO" id="GO:0016829">
    <property type="term" value="F:lyase activity"/>
    <property type="evidence" value="ECO:0007669"/>
    <property type="project" value="UniProtKB-KW"/>
</dbReference>
<dbReference type="HOGENOM" id="CLU_027639_1_0_2"/>
<keyword evidence="7" id="KW-0949">S-adenosyl-L-methionine</keyword>
<dbReference type="InterPro" id="IPR007197">
    <property type="entry name" value="rSAM"/>
</dbReference>
<dbReference type="InterPro" id="IPR013785">
    <property type="entry name" value="Aldolase_TIM"/>
</dbReference>
<dbReference type="InterPro" id="IPR006638">
    <property type="entry name" value="Elp3/MiaA/NifB-like_rSAM"/>
</dbReference>
<dbReference type="SFLD" id="SFLDG01067">
    <property type="entry name" value="SPASM/twitch_domain_containing"/>
    <property type="match status" value="1"/>
</dbReference>
<evidence type="ECO:0000256" key="8">
    <source>
        <dbReference type="ARBA" id="ARBA00022723"/>
    </source>
</evidence>
<proteinExistence type="inferred from homology"/>
<sequence>MPDENQSVDNENKGPILGEEIRRKISEHPCYDKNAQHKFGRIHLAVAPKCNIQCNFCVREFDCVNESRPGVTSKVLSPQEALEKTRQILEEYPFIKVVGIAGPGDPLANDATFETFELIKNEFPEITLCMSTNGLLLPEKLQDLVRVGVSTLTVTVNAIDPEIQAKIVDHIVYHGKAYRGIEAAEIQVKNQIEGIKAAIDAGMVIKVNTVLVPGINDKHVIEIARKLNELGVYIMNVMPLINQGAFADIEPPTAEERKAVQEACEPYVMQMRHCRQCRADAFGLLAQDMSQMSEERRNLIKIQTKEDFEKAKETLNRNGKEES</sequence>
<dbReference type="InterPro" id="IPR058240">
    <property type="entry name" value="rSAM_sf"/>
</dbReference>
<dbReference type="PROSITE" id="PS01305">
    <property type="entry name" value="MOAA_NIFB_PQQE"/>
    <property type="match status" value="1"/>
</dbReference>
<dbReference type="CDD" id="cd01335">
    <property type="entry name" value="Radical_SAM"/>
    <property type="match status" value="1"/>
</dbReference>
<dbReference type="PROSITE" id="PS51918">
    <property type="entry name" value="RADICAL_SAM"/>
    <property type="match status" value="1"/>
</dbReference>
<evidence type="ECO:0000256" key="14">
    <source>
        <dbReference type="ARBA" id="ARBA00032102"/>
    </source>
</evidence>
<reference evidence="16 17" key="1">
    <citation type="submission" date="2014-07" db="EMBL/GenBank/DDBJ databases">
        <title>Methanogenic archaea and the global carbon cycle.</title>
        <authorList>
            <person name="Henriksen J.R."/>
            <person name="Luke J."/>
            <person name="Reinhart S."/>
            <person name="Benedict M.N."/>
            <person name="Youngblut N.D."/>
            <person name="Metcalf M.E."/>
            <person name="Whitaker R.J."/>
            <person name="Metcalf W.W."/>
        </authorList>
    </citation>
    <scope>NUCLEOTIDE SEQUENCE [LARGE SCALE GENOMIC DNA]</scope>
    <source>
        <strain evidence="16 17">SarPi</strain>
    </source>
</reference>
<comment type="pathway">
    <text evidence="3">Cofactor biosynthesis; Fe-Mo cofactor biosynthesis.</text>
</comment>
<evidence type="ECO:0000256" key="12">
    <source>
        <dbReference type="ARBA" id="ARBA00023239"/>
    </source>
</evidence>
<dbReference type="SUPFAM" id="SSF102114">
    <property type="entry name" value="Radical SAM enzymes"/>
    <property type="match status" value="1"/>
</dbReference>
<gene>
    <name evidence="16" type="ORF">MSMAP_0538</name>
</gene>
<name>A0A0E3R950_METMZ</name>
<dbReference type="GeneID" id="24863655"/>
<evidence type="ECO:0000256" key="6">
    <source>
        <dbReference type="ARBA" id="ARBA00022485"/>
    </source>
</evidence>
<evidence type="ECO:0000259" key="15">
    <source>
        <dbReference type="PROSITE" id="PS51918"/>
    </source>
</evidence>
<dbReference type="AlphaFoldDB" id="A0A0E3R950"/>
<evidence type="ECO:0000256" key="9">
    <source>
        <dbReference type="ARBA" id="ARBA00023004"/>
    </source>
</evidence>
<dbReference type="PANTHER" id="PTHR43787:SF13">
    <property type="entry name" value="FEMO COFACTOR BIOSYNTHESIS PROTEIN NIFB"/>
    <property type="match status" value="1"/>
</dbReference>
<dbReference type="InterPro" id="IPR000385">
    <property type="entry name" value="MoaA_NifB_PqqE_Fe-S-bd_CS"/>
</dbReference>
<evidence type="ECO:0000313" key="16">
    <source>
        <dbReference type="EMBL" id="AKB60523.1"/>
    </source>
</evidence>
<dbReference type="SFLD" id="SFLDG01068">
    <property type="entry name" value="FeMo_cofactor_biosynthesis_pro"/>
    <property type="match status" value="1"/>
</dbReference>
<organism evidence="16 17">
    <name type="scientific">Methanosarcina mazei SarPi</name>
    <dbReference type="NCBI Taxonomy" id="1434115"/>
    <lineage>
        <taxon>Archaea</taxon>
        <taxon>Methanobacteriati</taxon>
        <taxon>Methanobacteriota</taxon>
        <taxon>Stenosarchaea group</taxon>
        <taxon>Methanomicrobia</taxon>
        <taxon>Methanosarcinales</taxon>
        <taxon>Methanosarcinaceae</taxon>
        <taxon>Methanosarcina</taxon>
    </lineage>
</organism>
<dbReference type="Gene3D" id="3.20.20.70">
    <property type="entry name" value="Aldolase class I"/>
    <property type="match status" value="1"/>
</dbReference>
<dbReference type="NCBIfam" id="TIGR01290">
    <property type="entry name" value="nifB"/>
    <property type="match status" value="1"/>
</dbReference>
<keyword evidence="10" id="KW-0411">Iron-sulfur</keyword>
<protein>
    <recommendedName>
        <fullName evidence="5">FeMo cofactor biosynthesis protein NifB</fullName>
    </recommendedName>
    <alternativeName>
        <fullName evidence="14">Nitrogenase cofactor maturase NifB</fullName>
    </alternativeName>
    <alternativeName>
        <fullName evidence="13">Radical SAM assemblase NifB</fullName>
    </alternativeName>
</protein>
<dbReference type="SFLD" id="SFLDS00029">
    <property type="entry name" value="Radical_SAM"/>
    <property type="match status" value="1"/>
</dbReference>
<accession>A0A0E3R950</accession>
<dbReference type="Pfam" id="PF04055">
    <property type="entry name" value="Radical_SAM"/>
    <property type="match status" value="1"/>
</dbReference>
<dbReference type="SMART" id="SM00729">
    <property type="entry name" value="Elp3"/>
    <property type="match status" value="1"/>
</dbReference>
<comment type="function">
    <text evidence="2">Involved in the biosynthesis of the iron-molybdenum cofactor (FeMo-co or M-cluster) found in the dinitrogenase enzyme of the nitrogenase complex in nitrogen-fixing microorganisms. NifB catalyzes the crucial step of radical SAM-dependent carbide insertion that occurs concomitant with the insertion of a 9th sulfur and the rearrangement/coupling of two [4Fe-4S] clusters into a [8Fe-9S-C] cluster, the precursor to the M-cluster.</text>
</comment>
<keyword evidence="12" id="KW-0456">Lyase</keyword>
<keyword evidence="9" id="KW-0408">Iron</keyword>
<dbReference type="PANTHER" id="PTHR43787">
    <property type="entry name" value="FEMO COFACTOR BIOSYNTHESIS PROTEIN NIFB-RELATED"/>
    <property type="match status" value="1"/>
</dbReference>
<evidence type="ECO:0000313" key="17">
    <source>
        <dbReference type="Proteomes" id="UP000033116"/>
    </source>
</evidence>
<dbReference type="UniPathway" id="UPA00782"/>
<dbReference type="Proteomes" id="UP000033116">
    <property type="component" value="Chromosome"/>
</dbReference>
<evidence type="ECO:0000256" key="3">
    <source>
        <dbReference type="ARBA" id="ARBA00005155"/>
    </source>
</evidence>
<dbReference type="PATRIC" id="fig|1434115.4.peg.656"/>